<gene>
    <name evidence="2" type="ORF">BG53_12645</name>
</gene>
<comment type="caution">
    <text evidence="2">The sequence shown here is derived from an EMBL/GenBank/DDBJ whole genome shotgun (WGS) entry which is preliminary data.</text>
</comment>
<feature type="transmembrane region" description="Helical" evidence="1">
    <location>
        <begin position="200"/>
        <end position="217"/>
    </location>
</feature>
<keyword evidence="3" id="KW-1185">Reference proteome</keyword>
<dbReference type="AlphaFoldDB" id="A0A9W5W8E6"/>
<keyword evidence="1" id="KW-0472">Membrane</keyword>
<evidence type="ECO:0000313" key="3">
    <source>
        <dbReference type="Proteomes" id="UP000053750"/>
    </source>
</evidence>
<dbReference type="Proteomes" id="UP000053750">
    <property type="component" value="Unassembled WGS sequence"/>
</dbReference>
<reference evidence="2 3" key="1">
    <citation type="submission" date="2014-02" db="EMBL/GenBank/DDBJ databases">
        <title>Genome sequence of Paenibacillus darwinianus reveals adaptive mechanisms for survival in Antarctic soils.</title>
        <authorList>
            <person name="Dsouza M."/>
            <person name="Taylor M.W."/>
            <person name="Turner S.J."/>
            <person name="Aislabie J."/>
        </authorList>
    </citation>
    <scope>NUCLEOTIDE SEQUENCE [LARGE SCALE GENOMIC DNA]</scope>
    <source>
        <strain evidence="2 3">CE1</strain>
    </source>
</reference>
<accession>A0A9W5W8E6</accession>
<feature type="transmembrane region" description="Helical" evidence="1">
    <location>
        <begin position="12"/>
        <end position="34"/>
    </location>
</feature>
<proteinExistence type="predicted"/>
<keyword evidence="1" id="KW-0812">Transmembrane</keyword>
<feature type="transmembrane region" description="Helical" evidence="1">
    <location>
        <begin position="46"/>
        <end position="67"/>
    </location>
</feature>
<feature type="transmembrane region" description="Helical" evidence="1">
    <location>
        <begin position="166"/>
        <end position="188"/>
    </location>
</feature>
<name>A0A9W5W8E6_9BACL</name>
<evidence type="ECO:0000256" key="1">
    <source>
        <dbReference type="SAM" id="Phobius"/>
    </source>
</evidence>
<sequence length="225" mass="23716">MPEALTIGSISLNGILVAVALSAGIGMAAVLLWVRQAPNERQGPWMDLFTTAALVVILVWKFGIVWRQPSLIWQQPLMLLITSGDESEAAAGAVAAFVYLWVAARRRGLSLRRTLDALAPGAAAGLAAWNLLSAADYRWGYALLCLGVTAALLRRPAADGRREAGGYAVLFCYSVGAGALALSLFIAAPPGAPPGDYAGLAGRQWLFVMLALSGVLLDRRKENAG</sequence>
<protein>
    <recommendedName>
        <fullName evidence="4">Prolipoprotein diacylglyceryl transferase</fullName>
    </recommendedName>
</protein>
<feature type="transmembrane region" description="Helical" evidence="1">
    <location>
        <begin position="87"/>
        <end position="103"/>
    </location>
</feature>
<evidence type="ECO:0000313" key="2">
    <source>
        <dbReference type="EMBL" id="EXX90881.1"/>
    </source>
</evidence>
<organism evidence="2 3">
    <name type="scientific">Paenibacillus darwinianus</name>
    <dbReference type="NCBI Taxonomy" id="1380763"/>
    <lineage>
        <taxon>Bacteria</taxon>
        <taxon>Bacillati</taxon>
        <taxon>Bacillota</taxon>
        <taxon>Bacilli</taxon>
        <taxon>Bacillales</taxon>
        <taxon>Paenibacillaceae</taxon>
        <taxon>Paenibacillus</taxon>
    </lineage>
</organism>
<evidence type="ECO:0008006" key="4">
    <source>
        <dbReference type="Google" id="ProtNLM"/>
    </source>
</evidence>
<dbReference type="EMBL" id="JFHU01000049">
    <property type="protein sequence ID" value="EXX90881.1"/>
    <property type="molecule type" value="Genomic_DNA"/>
</dbReference>
<keyword evidence="1" id="KW-1133">Transmembrane helix</keyword>